<feature type="transmembrane region" description="Helical" evidence="7">
    <location>
        <begin position="193"/>
        <end position="221"/>
    </location>
</feature>
<keyword evidence="4 7" id="KW-0812">Transmembrane</keyword>
<dbReference type="AlphaFoldDB" id="A0AAV8VZ76"/>
<dbReference type="InterPro" id="IPR002259">
    <property type="entry name" value="Eqnu_transpt"/>
</dbReference>
<comment type="caution">
    <text evidence="8">The sequence shown here is derived from an EMBL/GenBank/DDBJ whole genome shotgun (WGS) entry which is preliminary data.</text>
</comment>
<keyword evidence="3" id="KW-0813">Transport</keyword>
<feature type="transmembrane region" description="Helical" evidence="7">
    <location>
        <begin position="427"/>
        <end position="450"/>
    </location>
</feature>
<dbReference type="GO" id="GO:0005337">
    <property type="term" value="F:nucleoside transmembrane transporter activity"/>
    <property type="evidence" value="ECO:0007669"/>
    <property type="project" value="InterPro"/>
</dbReference>
<feature type="transmembrane region" description="Helical" evidence="7">
    <location>
        <begin position="100"/>
        <end position="120"/>
    </location>
</feature>
<dbReference type="PANTHER" id="PTHR10332:SF88">
    <property type="entry name" value="EQUILIBRATIVE NUCLEOSIDE TRANSPORTER 1, ISOFORM A"/>
    <property type="match status" value="1"/>
</dbReference>
<evidence type="ECO:0008006" key="10">
    <source>
        <dbReference type="Google" id="ProtNLM"/>
    </source>
</evidence>
<organism evidence="8 9">
    <name type="scientific">Exocentrus adspersus</name>
    <dbReference type="NCBI Taxonomy" id="1586481"/>
    <lineage>
        <taxon>Eukaryota</taxon>
        <taxon>Metazoa</taxon>
        <taxon>Ecdysozoa</taxon>
        <taxon>Arthropoda</taxon>
        <taxon>Hexapoda</taxon>
        <taxon>Insecta</taxon>
        <taxon>Pterygota</taxon>
        <taxon>Neoptera</taxon>
        <taxon>Endopterygota</taxon>
        <taxon>Coleoptera</taxon>
        <taxon>Polyphaga</taxon>
        <taxon>Cucujiformia</taxon>
        <taxon>Chrysomeloidea</taxon>
        <taxon>Cerambycidae</taxon>
        <taxon>Lamiinae</taxon>
        <taxon>Acanthocinini</taxon>
        <taxon>Exocentrus</taxon>
    </lineage>
</organism>
<feature type="transmembrane region" description="Helical" evidence="7">
    <location>
        <begin position="354"/>
        <end position="373"/>
    </location>
</feature>
<evidence type="ECO:0000256" key="2">
    <source>
        <dbReference type="ARBA" id="ARBA00007965"/>
    </source>
</evidence>
<protein>
    <recommendedName>
        <fullName evidence="10">Equilibrative nucleoside transporter 3</fullName>
    </recommendedName>
</protein>
<evidence type="ECO:0000313" key="8">
    <source>
        <dbReference type="EMBL" id="KAJ8919549.1"/>
    </source>
</evidence>
<feature type="transmembrane region" description="Helical" evidence="7">
    <location>
        <begin position="227"/>
        <end position="248"/>
    </location>
</feature>
<reference evidence="8 9" key="1">
    <citation type="journal article" date="2023" name="Insect Mol. Biol.">
        <title>Genome sequencing provides insights into the evolution of gene families encoding plant cell wall-degrading enzymes in longhorned beetles.</title>
        <authorList>
            <person name="Shin N.R."/>
            <person name="Okamura Y."/>
            <person name="Kirsch R."/>
            <person name="Pauchet Y."/>
        </authorList>
    </citation>
    <scope>NUCLEOTIDE SEQUENCE [LARGE SCALE GENOMIC DNA]</scope>
    <source>
        <strain evidence="8">EAD_L_NR</strain>
    </source>
</reference>
<dbReference type="SUPFAM" id="SSF103473">
    <property type="entry name" value="MFS general substrate transporter"/>
    <property type="match status" value="1"/>
</dbReference>
<gene>
    <name evidence="8" type="ORF">NQ315_002171</name>
</gene>
<sequence length="453" mass="50688">MAYSVNTTPLLQEYDSENEESQINPEVCIRDEKPLFKPSEPRDKYFMSYLIFYLLGVVTLLPWNFYVTADDYWMYKFRNTSINSSVVNASAKRTPLQAEFTSYLSVASAVPNLIFLVLNTAISHRISLNKRVIGSLLFMLLLMLLTLAFVNINTDDCQQLFFGLTIAAIVLLNVCSAIFSGSIFGIVGKFSPFYITAVIGGQALGGIFAALAEIAALAVGASSTHAALVYFIIGNVTIAISIVCYVLLEKSVFFKYHVAHHPQLNEFQSESIQLEICYRVILKKMWCHGLSVFLTFAFTLSVYPGVTVLIESEGKGHGNRWNDVYFVPTIAYLLFSLGDYLGRIIAGRVLKPKNITVLIILSIARFIFIPLLMLCNAQPRHYWAVVFDKDYQYIVILFLCALSNGYLANIVAIYVPKFVDHHEKEIASCIMTVFMGVGLTLGSVVSLFMVRLL</sequence>
<feature type="transmembrane region" description="Helical" evidence="7">
    <location>
        <begin position="324"/>
        <end position="342"/>
    </location>
</feature>
<dbReference type="InterPro" id="IPR036259">
    <property type="entry name" value="MFS_trans_sf"/>
</dbReference>
<evidence type="ECO:0000256" key="1">
    <source>
        <dbReference type="ARBA" id="ARBA00004141"/>
    </source>
</evidence>
<dbReference type="PANTHER" id="PTHR10332">
    <property type="entry name" value="EQUILIBRATIVE NUCLEOSIDE TRANSPORTER"/>
    <property type="match status" value="1"/>
</dbReference>
<keyword evidence="6 7" id="KW-0472">Membrane</keyword>
<dbReference type="Pfam" id="PF01733">
    <property type="entry name" value="Nucleoside_tran"/>
    <property type="match status" value="2"/>
</dbReference>
<comment type="subcellular location">
    <subcellularLocation>
        <location evidence="1">Membrane</location>
        <topology evidence="1">Multi-pass membrane protein</topology>
    </subcellularLocation>
</comment>
<comment type="similarity">
    <text evidence="2">Belongs to the SLC29A/ENT transporter (TC 2.A.57) family.</text>
</comment>
<feature type="transmembrane region" description="Helical" evidence="7">
    <location>
        <begin position="46"/>
        <end position="66"/>
    </location>
</feature>
<keyword evidence="9" id="KW-1185">Reference proteome</keyword>
<evidence type="ECO:0000256" key="4">
    <source>
        <dbReference type="ARBA" id="ARBA00022692"/>
    </source>
</evidence>
<dbReference type="EMBL" id="JANEYG010000017">
    <property type="protein sequence ID" value="KAJ8919549.1"/>
    <property type="molecule type" value="Genomic_DNA"/>
</dbReference>
<proteinExistence type="inferred from homology"/>
<keyword evidence="5 7" id="KW-1133">Transmembrane helix</keyword>
<feature type="transmembrane region" description="Helical" evidence="7">
    <location>
        <begin position="132"/>
        <end position="154"/>
    </location>
</feature>
<feature type="transmembrane region" description="Helical" evidence="7">
    <location>
        <begin position="160"/>
        <end position="186"/>
    </location>
</feature>
<feature type="transmembrane region" description="Helical" evidence="7">
    <location>
        <begin position="393"/>
        <end position="415"/>
    </location>
</feature>
<accession>A0AAV8VZ76</accession>
<dbReference type="Gene3D" id="1.20.1250.20">
    <property type="entry name" value="MFS general substrate transporter like domains"/>
    <property type="match status" value="1"/>
</dbReference>
<evidence type="ECO:0000256" key="5">
    <source>
        <dbReference type="ARBA" id="ARBA00022989"/>
    </source>
</evidence>
<evidence type="ECO:0000313" key="9">
    <source>
        <dbReference type="Proteomes" id="UP001159042"/>
    </source>
</evidence>
<dbReference type="PIRSF" id="PIRSF016379">
    <property type="entry name" value="ENT"/>
    <property type="match status" value="1"/>
</dbReference>
<evidence type="ECO:0000256" key="3">
    <source>
        <dbReference type="ARBA" id="ARBA00022448"/>
    </source>
</evidence>
<feature type="transmembrane region" description="Helical" evidence="7">
    <location>
        <begin position="285"/>
        <end position="304"/>
    </location>
</feature>
<evidence type="ECO:0000256" key="7">
    <source>
        <dbReference type="SAM" id="Phobius"/>
    </source>
</evidence>
<name>A0AAV8VZ76_9CUCU</name>
<dbReference type="GO" id="GO:0005886">
    <property type="term" value="C:plasma membrane"/>
    <property type="evidence" value="ECO:0007669"/>
    <property type="project" value="TreeGrafter"/>
</dbReference>
<evidence type="ECO:0000256" key="6">
    <source>
        <dbReference type="ARBA" id="ARBA00023136"/>
    </source>
</evidence>
<dbReference type="PRINTS" id="PR01130">
    <property type="entry name" value="DERENTRNSPRT"/>
</dbReference>
<dbReference type="Proteomes" id="UP001159042">
    <property type="component" value="Unassembled WGS sequence"/>
</dbReference>